<proteinExistence type="predicted"/>
<sequence>MSQGNLETLDEVLEVMKKVTSPCSEQFELSGDGVDVLHFSWTNGKDCDGTVRHFGSSGIAHKKATNSRCFSLLGKSEQITLRVDLEDNFGLSCGQPDVQQVLVPSGEVLDRPDSCMSTLSCCFSSSHLQIVPHNQSQLGVRDRQKKNACS</sequence>
<keyword evidence="2" id="KW-1185">Reference proteome</keyword>
<protein>
    <submittedName>
        <fullName evidence="1">Uncharacterized protein</fullName>
    </submittedName>
</protein>
<organism evidence="1 2">
    <name type="scientific">Ramazzottius varieornatus</name>
    <name type="common">Water bear</name>
    <name type="synonym">Tardigrade</name>
    <dbReference type="NCBI Taxonomy" id="947166"/>
    <lineage>
        <taxon>Eukaryota</taxon>
        <taxon>Metazoa</taxon>
        <taxon>Ecdysozoa</taxon>
        <taxon>Tardigrada</taxon>
        <taxon>Eutardigrada</taxon>
        <taxon>Parachela</taxon>
        <taxon>Hypsibioidea</taxon>
        <taxon>Ramazzottiidae</taxon>
        <taxon>Ramazzottius</taxon>
    </lineage>
</organism>
<reference evidence="1 2" key="1">
    <citation type="journal article" date="2016" name="Nat. Commun.">
        <title>Extremotolerant tardigrade genome and improved radiotolerance of human cultured cells by tardigrade-unique protein.</title>
        <authorList>
            <person name="Hashimoto T."/>
            <person name="Horikawa D.D."/>
            <person name="Saito Y."/>
            <person name="Kuwahara H."/>
            <person name="Kozuka-Hata H."/>
            <person name="Shin-I T."/>
            <person name="Minakuchi Y."/>
            <person name="Ohishi K."/>
            <person name="Motoyama A."/>
            <person name="Aizu T."/>
            <person name="Enomoto A."/>
            <person name="Kondo K."/>
            <person name="Tanaka S."/>
            <person name="Hara Y."/>
            <person name="Koshikawa S."/>
            <person name="Sagara H."/>
            <person name="Miura T."/>
            <person name="Yokobori S."/>
            <person name="Miyagawa K."/>
            <person name="Suzuki Y."/>
            <person name="Kubo T."/>
            <person name="Oyama M."/>
            <person name="Kohara Y."/>
            <person name="Fujiyama A."/>
            <person name="Arakawa K."/>
            <person name="Katayama T."/>
            <person name="Toyoda A."/>
            <person name="Kunieda T."/>
        </authorList>
    </citation>
    <scope>NUCLEOTIDE SEQUENCE [LARGE SCALE GENOMIC DNA]</scope>
    <source>
        <strain evidence="1 2">YOKOZUNA-1</strain>
    </source>
</reference>
<dbReference type="AlphaFoldDB" id="A0A1D1UNT8"/>
<gene>
    <name evidence="1" type="primary">RvY_00795-1</name>
    <name evidence="1" type="synonym">RvY_00795.1</name>
    <name evidence="1" type="ORF">RvY_00795</name>
</gene>
<dbReference type="EMBL" id="BDGG01000001">
    <property type="protein sequence ID" value="GAU88023.1"/>
    <property type="molecule type" value="Genomic_DNA"/>
</dbReference>
<evidence type="ECO:0000313" key="1">
    <source>
        <dbReference type="EMBL" id="GAU88023.1"/>
    </source>
</evidence>
<accession>A0A1D1UNT8</accession>
<comment type="caution">
    <text evidence="1">The sequence shown here is derived from an EMBL/GenBank/DDBJ whole genome shotgun (WGS) entry which is preliminary data.</text>
</comment>
<evidence type="ECO:0000313" key="2">
    <source>
        <dbReference type="Proteomes" id="UP000186922"/>
    </source>
</evidence>
<name>A0A1D1UNT8_RAMVA</name>
<dbReference type="Proteomes" id="UP000186922">
    <property type="component" value="Unassembled WGS sequence"/>
</dbReference>